<evidence type="ECO:0008006" key="3">
    <source>
        <dbReference type="Google" id="ProtNLM"/>
    </source>
</evidence>
<dbReference type="EMBL" id="UINC01222110">
    <property type="protein sequence ID" value="SVE50744.1"/>
    <property type="molecule type" value="Genomic_DNA"/>
</dbReference>
<feature type="transmembrane region" description="Helical" evidence="1">
    <location>
        <begin position="65"/>
        <end position="86"/>
    </location>
</feature>
<feature type="transmembrane region" description="Helical" evidence="1">
    <location>
        <begin position="92"/>
        <end position="109"/>
    </location>
</feature>
<gene>
    <name evidence="2" type="ORF">METZ01_LOCUS503598</name>
</gene>
<proteinExistence type="predicted"/>
<organism evidence="2">
    <name type="scientific">marine metagenome</name>
    <dbReference type="NCBI Taxonomy" id="408172"/>
    <lineage>
        <taxon>unclassified sequences</taxon>
        <taxon>metagenomes</taxon>
        <taxon>ecological metagenomes</taxon>
    </lineage>
</organism>
<feature type="non-terminal residue" evidence="2">
    <location>
        <position position="1"/>
    </location>
</feature>
<evidence type="ECO:0000256" key="1">
    <source>
        <dbReference type="SAM" id="Phobius"/>
    </source>
</evidence>
<keyword evidence="1" id="KW-0472">Membrane</keyword>
<sequence length="121" mass="12572">PGGGQEITIGTTHTEGTAIVGEALPLHPHNAIIQIWLELGLVGLILFSALFFVLVMAIPNRRKESAACAISASVLTAGLVVSQLGFGFWQGWWLATLGVAAILTIASVGSPKINSPSTENP</sequence>
<name>A0A383E2E1_9ZZZZ</name>
<reference evidence="2" key="1">
    <citation type="submission" date="2018-05" db="EMBL/GenBank/DDBJ databases">
        <authorList>
            <person name="Lanie J.A."/>
            <person name="Ng W.-L."/>
            <person name="Kazmierczak K.M."/>
            <person name="Andrzejewski T.M."/>
            <person name="Davidsen T.M."/>
            <person name="Wayne K.J."/>
            <person name="Tettelin H."/>
            <person name="Glass J.I."/>
            <person name="Rusch D."/>
            <person name="Podicherti R."/>
            <person name="Tsui H.-C.T."/>
            <person name="Winkler M.E."/>
        </authorList>
    </citation>
    <scope>NUCLEOTIDE SEQUENCE</scope>
</reference>
<dbReference type="AlphaFoldDB" id="A0A383E2E1"/>
<keyword evidence="1" id="KW-1133">Transmembrane helix</keyword>
<evidence type="ECO:0000313" key="2">
    <source>
        <dbReference type="EMBL" id="SVE50744.1"/>
    </source>
</evidence>
<feature type="transmembrane region" description="Helical" evidence="1">
    <location>
        <begin position="35"/>
        <end position="58"/>
    </location>
</feature>
<accession>A0A383E2E1</accession>
<keyword evidence="1" id="KW-0812">Transmembrane</keyword>
<protein>
    <recommendedName>
        <fullName evidence="3">O-antigen ligase domain-containing protein</fullName>
    </recommendedName>
</protein>